<dbReference type="InterPro" id="IPR050266">
    <property type="entry name" value="AB_hydrolase_sf"/>
</dbReference>
<protein>
    <submittedName>
        <fullName evidence="3">Alpha/beta hydrolase</fullName>
    </submittedName>
</protein>
<dbReference type="InterPro" id="IPR029058">
    <property type="entry name" value="AB_hydrolase_fold"/>
</dbReference>
<dbReference type="InterPro" id="IPR000073">
    <property type="entry name" value="AB_hydrolase_1"/>
</dbReference>
<dbReference type="AlphaFoldDB" id="A0A941EDC8"/>
<dbReference type="GO" id="GO:0016020">
    <property type="term" value="C:membrane"/>
    <property type="evidence" value="ECO:0007669"/>
    <property type="project" value="TreeGrafter"/>
</dbReference>
<dbReference type="EMBL" id="JAGSOH010000055">
    <property type="protein sequence ID" value="MBR7828378.1"/>
    <property type="molecule type" value="Genomic_DNA"/>
</dbReference>
<evidence type="ECO:0000313" key="3">
    <source>
        <dbReference type="EMBL" id="MBR7828378.1"/>
    </source>
</evidence>
<feature type="domain" description="AB hydrolase-1" evidence="2">
    <location>
        <begin position="24"/>
        <end position="116"/>
    </location>
</feature>
<proteinExistence type="predicted"/>
<dbReference type="SUPFAM" id="SSF53474">
    <property type="entry name" value="alpha/beta-Hydrolases"/>
    <property type="match status" value="1"/>
</dbReference>
<evidence type="ECO:0000256" key="1">
    <source>
        <dbReference type="ARBA" id="ARBA00022801"/>
    </source>
</evidence>
<gene>
    <name evidence="3" type="ORF">KDK95_18855</name>
</gene>
<sequence>MDAHRFTGRDGVELVYREAGAGRTLVMLPGFAGGGERMFEYGQTGSFAERGHRVVVPDFRGHGDSARPHDSAAYPPDVLADDLLALVEHLGLGDEGYDLGGYSLGGRIVVRALARGARPRRAIVAGQGLAKVSGPQGGGMNRRALSAMVEGAELAPDSPESRMAYWIGKLGADPQALLNVLDSLVPTSEEELRRITVPTLVVIGDQDERSDADELAALLGDARFVRVPGDHGSALAAPELAAAMAEFLAEA</sequence>
<dbReference type="PANTHER" id="PTHR43798:SF31">
    <property type="entry name" value="AB HYDROLASE SUPERFAMILY PROTEIN YCLE"/>
    <property type="match status" value="1"/>
</dbReference>
<reference evidence="3" key="1">
    <citation type="submission" date="2021-04" db="EMBL/GenBank/DDBJ databases">
        <title>Genome based classification of Actinospica acidithermotolerans sp. nov., an actinobacterium isolated from an Indonesian hot spring.</title>
        <authorList>
            <person name="Kusuma A.B."/>
            <person name="Putra K.E."/>
            <person name="Nafisah S."/>
            <person name="Loh J."/>
            <person name="Nouioui I."/>
            <person name="Goodfellow M."/>
        </authorList>
    </citation>
    <scope>NUCLEOTIDE SEQUENCE</scope>
    <source>
        <strain evidence="3">MGRD01-02</strain>
    </source>
</reference>
<dbReference type="Proteomes" id="UP000676325">
    <property type="component" value="Unassembled WGS sequence"/>
</dbReference>
<evidence type="ECO:0000259" key="2">
    <source>
        <dbReference type="Pfam" id="PF00561"/>
    </source>
</evidence>
<dbReference type="RefSeq" id="WP_212519514.1">
    <property type="nucleotide sequence ID" value="NZ_JAGSOH010000055.1"/>
</dbReference>
<dbReference type="Gene3D" id="3.40.50.1820">
    <property type="entry name" value="alpha/beta hydrolase"/>
    <property type="match status" value="1"/>
</dbReference>
<organism evidence="3 4">
    <name type="scientific">Actinospica acidithermotolerans</name>
    <dbReference type="NCBI Taxonomy" id="2828514"/>
    <lineage>
        <taxon>Bacteria</taxon>
        <taxon>Bacillati</taxon>
        <taxon>Actinomycetota</taxon>
        <taxon>Actinomycetes</taxon>
        <taxon>Catenulisporales</taxon>
        <taxon>Actinospicaceae</taxon>
        <taxon>Actinospica</taxon>
    </lineage>
</organism>
<accession>A0A941EDC8</accession>
<keyword evidence="1 3" id="KW-0378">Hydrolase</keyword>
<evidence type="ECO:0000313" key="4">
    <source>
        <dbReference type="Proteomes" id="UP000676325"/>
    </source>
</evidence>
<name>A0A941EDC8_9ACTN</name>
<keyword evidence="4" id="KW-1185">Reference proteome</keyword>
<dbReference type="GO" id="GO:0016787">
    <property type="term" value="F:hydrolase activity"/>
    <property type="evidence" value="ECO:0007669"/>
    <property type="project" value="UniProtKB-KW"/>
</dbReference>
<dbReference type="PANTHER" id="PTHR43798">
    <property type="entry name" value="MONOACYLGLYCEROL LIPASE"/>
    <property type="match status" value="1"/>
</dbReference>
<dbReference type="Pfam" id="PF00561">
    <property type="entry name" value="Abhydrolase_1"/>
    <property type="match status" value="1"/>
</dbReference>
<comment type="caution">
    <text evidence="3">The sequence shown here is derived from an EMBL/GenBank/DDBJ whole genome shotgun (WGS) entry which is preliminary data.</text>
</comment>